<dbReference type="Proteomes" id="UP000494165">
    <property type="component" value="Unassembled WGS sequence"/>
</dbReference>
<organism evidence="2 3">
    <name type="scientific">Cloeon dipterum</name>
    <dbReference type="NCBI Taxonomy" id="197152"/>
    <lineage>
        <taxon>Eukaryota</taxon>
        <taxon>Metazoa</taxon>
        <taxon>Ecdysozoa</taxon>
        <taxon>Arthropoda</taxon>
        <taxon>Hexapoda</taxon>
        <taxon>Insecta</taxon>
        <taxon>Pterygota</taxon>
        <taxon>Palaeoptera</taxon>
        <taxon>Ephemeroptera</taxon>
        <taxon>Pisciforma</taxon>
        <taxon>Baetidae</taxon>
        <taxon>Cloeon</taxon>
    </lineage>
</organism>
<dbReference type="OrthoDB" id="6423645at2759"/>
<dbReference type="AlphaFoldDB" id="A0A8S1DER4"/>
<sequence>MQEEIITAADGPVHFHSYTAVNAHYHIRPRAHKRRQAGNVFAIRKQTRTSFPSMAAMIIGRIHDDLSLVAAREKLCAHARSVGSPCHGTLLPAVYRAALTHSANISHRPPVDFSHDAILYVTVIVVFYAAIIALLVGTNLRRRRNRPTITAPPQQQQILFDDSNGSTKVENLNKDLIAEMPPDIANV</sequence>
<evidence type="ECO:0000313" key="2">
    <source>
        <dbReference type="EMBL" id="CAB3379150.1"/>
    </source>
</evidence>
<evidence type="ECO:0000256" key="1">
    <source>
        <dbReference type="SAM" id="Phobius"/>
    </source>
</evidence>
<comment type="caution">
    <text evidence="2">The sequence shown here is derived from an EMBL/GenBank/DDBJ whole genome shotgun (WGS) entry which is preliminary data.</text>
</comment>
<keyword evidence="1" id="KW-0812">Transmembrane</keyword>
<proteinExistence type="predicted"/>
<feature type="transmembrane region" description="Helical" evidence="1">
    <location>
        <begin position="117"/>
        <end position="136"/>
    </location>
</feature>
<keyword evidence="1" id="KW-1133">Transmembrane helix</keyword>
<accession>A0A8S1DER4</accession>
<reference evidence="2 3" key="1">
    <citation type="submission" date="2020-04" db="EMBL/GenBank/DDBJ databases">
        <authorList>
            <person name="Alioto T."/>
            <person name="Alioto T."/>
            <person name="Gomez Garrido J."/>
        </authorList>
    </citation>
    <scope>NUCLEOTIDE SEQUENCE [LARGE SCALE GENOMIC DNA]</scope>
</reference>
<evidence type="ECO:0000313" key="3">
    <source>
        <dbReference type="Proteomes" id="UP000494165"/>
    </source>
</evidence>
<dbReference type="EMBL" id="CADEPI010000179">
    <property type="protein sequence ID" value="CAB3379150.1"/>
    <property type="molecule type" value="Genomic_DNA"/>
</dbReference>
<keyword evidence="3" id="KW-1185">Reference proteome</keyword>
<protein>
    <submittedName>
        <fullName evidence="2">Uncharacterized protein</fullName>
    </submittedName>
</protein>
<name>A0A8S1DER4_9INSE</name>
<keyword evidence="1" id="KW-0472">Membrane</keyword>
<gene>
    <name evidence="2" type="ORF">CLODIP_2_CD01972</name>
</gene>